<comment type="subcellular location">
    <subcellularLocation>
        <location evidence="1">Membrane</location>
        <topology evidence="1">Single-pass membrane protein</topology>
    </subcellularLocation>
</comment>
<evidence type="ECO:0000256" key="6">
    <source>
        <dbReference type="ARBA" id="ARBA00022989"/>
    </source>
</evidence>
<keyword evidence="5 8" id="KW-0812">Transmembrane</keyword>
<evidence type="ECO:0000256" key="5">
    <source>
        <dbReference type="ARBA" id="ARBA00022692"/>
    </source>
</evidence>
<evidence type="ECO:0000256" key="7">
    <source>
        <dbReference type="ARBA" id="ARBA00023136"/>
    </source>
</evidence>
<protein>
    <recommendedName>
        <fullName evidence="8">Glycosyltransferase family 92 protein</fullName>
        <ecNumber evidence="8">2.4.1.-</ecNumber>
    </recommendedName>
</protein>
<evidence type="ECO:0000313" key="9">
    <source>
        <dbReference type="EMBL" id="GAV02696.1"/>
    </source>
</evidence>
<dbReference type="EMBL" id="BDGG01000008">
    <property type="protein sequence ID" value="GAV02696.1"/>
    <property type="molecule type" value="Genomic_DNA"/>
</dbReference>
<comment type="similarity">
    <text evidence="2 8">Belongs to the glycosyltransferase 92 family.</text>
</comment>
<keyword evidence="10" id="KW-1185">Reference proteome</keyword>
<dbReference type="GO" id="GO:0005737">
    <property type="term" value="C:cytoplasm"/>
    <property type="evidence" value="ECO:0007669"/>
    <property type="project" value="TreeGrafter"/>
</dbReference>
<dbReference type="PANTHER" id="PTHR21461:SF69">
    <property type="entry name" value="GLYCOSYLTRANSFERASE FAMILY 92 PROTEIN"/>
    <property type="match status" value="1"/>
</dbReference>
<keyword evidence="6 8" id="KW-1133">Transmembrane helix</keyword>
<accession>A0A1D1VPD9</accession>
<comment type="caution">
    <text evidence="9">The sequence shown here is derived from an EMBL/GenBank/DDBJ whole genome shotgun (WGS) entry which is preliminary data.</text>
</comment>
<evidence type="ECO:0000256" key="1">
    <source>
        <dbReference type="ARBA" id="ARBA00004167"/>
    </source>
</evidence>
<gene>
    <name evidence="9" type="primary">RvY_13230</name>
    <name evidence="9" type="synonym">RvY_13230.1</name>
    <name evidence="9" type="ORF">RvY_13230-1</name>
</gene>
<dbReference type="GO" id="GO:0016757">
    <property type="term" value="F:glycosyltransferase activity"/>
    <property type="evidence" value="ECO:0007669"/>
    <property type="project" value="UniProtKB-UniRule"/>
</dbReference>
<reference evidence="9 10" key="1">
    <citation type="journal article" date="2016" name="Nat. Commun.">
        <title>Extremotolerant tardigrade genome and improved radiotolerance of human cultured cells by tardigrade-unique protein.</title>
        <authorList>
            <person name="Hashimoto T."/>
            <person name="Horikawa D.D."/>
            <person name="Saito Y."/>
            <person name="Kuwahara H."/>
            <person name="Kozuka-Hata H."/>
            <person name="Shin-I T."/>
            <person name="Minakuchi Y."/>
            <person name="Ohishi K."/>
            <person name="Motoyama A."/>
            <person name="Aizu T."/>
            <person name="Enomoto A."/>
            <person name="Kondo K."/>
            <person name="Tanaka S."/>
            <person name="Hara Y."/>
            <person name="Koshikawa S."/>
            <person name="Sagara H."/>
            <person name="Miura T."/>
            <person name="Yokobori S."/>
            <person name="Miyagawa K."/>
            <person name="Suzuki Y."/>
            <person name="Kubo T."/>
            <person name="Oyama M."/>
            <person name="Kohara Y."/>
            <person name="Fujiyama A."/>
            <person name="Arakawa K."/>
            <person name="Katayama T."/>
            <person name="Toyoda A."/>
            <person name="Kunieda T."/>
        </authorList>
    </citation>
    <scope>NUCLEOTIDE SEQUENCE [LARGE SCALE GENOMIC DNA]</scope>
    <source>
        <strain evidence="9 10">YOKOZUNA-1</strain>
    </source>
</reference>
<keyword evidence="7 8" id="KW-0472">Membrane</keyword>
<dbReference type="GO" id="GO:0016020">
    <property type="term" value="C:membrane"/>
    <property type="evidence" value="ECO:0007669"/>
    <property type="project" value="UniProtKB-SubCell"/>
</dbReference>
<organism evidence="9 10">
    <name type="scientific">Ramazzottius varieornatus</name>
    <name type="common">Water bear</name>
    <name type="synonym">Tardigrade</name>
    <dbReference type="NCBI Taxonomy" id="947166"/>
    <lineage>
        <taxon>Eukaryota</taxon>
        <taxon>Metazoa</taxon>
        <taxon>Ecdysozoa</taxon>
        <taxon>Tardigrada</taxon>
        <taxon>Eutardigrada</taxon>
        <taxon>Parachela</taxon>
        <taxon>Hypsibioidea</taxon>
        <taxon>Ramazzottiidae</taxon>
        <taxon>Ramazzottius</taxon>
    </lineage>
</organism>
<dbReference type="PANTHER" id="PTHR21461">
    <property type="entry name" value="GLYCOSYLTRANSFERASE FAMILY 92 PROTEIN"/>
    <property type="match status" value="1"/>
</dbReference>
<dbReference type="AlphaFoldDB" id="A0A1D1VPD9"/>
<proteinExistence type="inferred from homology"/>
<dbReference type="Pfam" id="PF01697">
    <property type="entry name" value="Glyco_transf_92"/>
    <property type="match status" value="1"/>
</dbReference>
<evidence type="ECO:0000256" key="3">
    <source>
        <dbReference type="ARBA" id="ARBA00022676"/>
    </source>
</evidence>
<dbReference type="Proteomes" id="UP000186922">
    <property type="component" value="Unassembled WGS sequence"/>
</dbReference>
<evidence type="ECO:0000256" key="2">
    <source>
        <dbReference type="ARBA" id="ARBA00007647"/>
    </source>
</evidence>
<keyword evidence="4 8" id="KW-0808">Transferase</keyword>
<name>A0A1D1VPD9_RAMVA</name>
<dbReference type="OrthoDB" id="2526284at2759"/>
<dbReference type="EC" id="2.4.1.-" evidence="8"/>
<evidence type="ECO:0000256" key="8">
    <source>
        <dbReference type="RuleBase" id="RU366017"/>
    </source>
</evidence>
<evidence type="ECO:0000313" key="10">
    <source>
        <dbReference type="Proteomes" id="UP000186922"/>
    </source>
</evidence>
<sequence length="440" mass="49608">MLSSRLLCWRRAMVIAGRSLTCVILTCLYLFWHPSGQLENFDLSFEYSPALAVSSAKEPLASVRDWRTLIPDVFVYAAHMASPEAFGQELHITAITKLYDTSRCFCTYPSSSKNASSLRNVTERAILENLWERHNLFRTASRFRCPLPSSPVPFQKVGLTCKSKNTPKREGFVEFLLSGRCLNSTIKEFSIALCVGSSLRGKYSDDPSSVIEFVEYHRILGVDKFFFYITDVSTRVLRVLEHYERTGVAELMNWTLPFKAERIHYFGQVALINDCFLRTSSRWDFTGHLDLDEYVATTNSDGLRGALRDSKADWLLLRTCVVRDPVPRNLAANEVNNSSENLHVSKIGGVRQRSTYVFPESARTKYFCRSRKVVFFGVHSVSGMVPGCAAMAAKPEETLLFHFRPEIDSMVEVVEDRRASAAAAQAAVNMAAVRNELGLV</sequence>
<feature type="transmembrane region" description="Helical" evidence="8">
    <location>
        <begin position="12"/>
        <end position="32"/>
    </location>
</feature>
<keyword evidence="3 8" id="KW-0328">Glycosyltransferase</keyword>
<evidence type="ECO:0000256" key="4">
    <source>
        <dbReference type="ARBA" id="ARBA00022679"/>
    </source>
</evidence>
<dbReference type="InterPro" id="IPR008166">
    <property type="entry name" value="Glyco_transf_92"/>
</dbReference>